<name>A0ABR4ET77_9PEZI</name>
<comment type="caution">
    <text evidence="2">The sequence shown here is derived from an EMBL/GenBank/DDBJ whole genome shotgun (WGS) entry which is preliminary data.</text>
</comment>
<reference evidence="2 3" key="1">
    <citation type="submission" date="2024-03" db="EMBL/GenBank/DDBJ databases">
        <title>A high-quality draft genome sequence of Diaporthe vaccinii, a causative agent of upright dieback and viscid rot disease in cranberry plants.</title>
        <authorList>
            <person name="Sarrasin M."/>
            <person name="Lang B.F."/>
            <person name="Burger G."/>
        </authorList>
    </citation>
    <scope>NUCLEOTIDE SEQUENCE [LARGE SCALE GENOMIC DNA]</scope>
    <source>
        <strain evidence="2 3">IS7</strain>
    </source>
</reference>
<organism evidence="2 3">
    <name type="scientific">Diaporthe vaccinii</name>
    <dbReference type="NCBI Taxonomy" id="105482"/>
    <lineage>
        <taxon>Eukaryota</taxon>
        <taxon>Fungi</taxon>
        <taxon>Dikarya</taxon>
        <taxon>Ascomycota</taxon>
        <taxon>Pezizomycotina</taxon>
        <taxon>Sordariomycetes</taxon>
        <taxon>Sordariomycetidae</taxon>
        <taxon>Diaporthales</taxon>
        <taxon>Diaporthaceae</taxon>
        <taxon>Diaporthe</taxon>
        <taxon>Diaporthe eres species complex</taxon>
    </lineage>
</organism>
<evidence type="ECO:0000313" key="3">
    <source>
        <dbReference type="Proteomes" id="UP001600888"/>
    </source>
</evidence>
<evidence type="ECO:0000313" key="2">
    <source>
        <dbReference type="EMBL" id="KAL2285644.1"/>
    </source>
</evidence>
<keyword evidence="3" id="KW-1185">Reference proteome</keyword>
<sequence>MIRNRPTYEWKGSAHLPTITSSVYPHRETKRNGDYGPSSSLLHARYGIYNDRNVETTATTTGLFRKERTGQGLEQAGGRRYARKYVHANLALSLSVSSSLRISTTTTTQTSHLKLIRPKPYKETDEDGDTRTAGGDREGGRSPKKASKHLGNGVLYIHPQEGGGRSSVLWLWFQKKEEDAIPQPPFLFLLSLNSVYCAPVLV</sequence>
<dbReference type="Proteomes" id="UP001600888">
    <property type="component" value="Unassembled WGS sequence"/>
</dbReference>
<protein>
    <submittedName>
        <fullName evidence="2">Uncharacterized protein</fullName>
    </submittedName>
</protein>
<proteinExistence type="predicted"/>
<dbReference type="EMBL" id="JBAWTH010000029">
    <property type="protein sequence ID" value="KAL2285644.1"/>
    <property type="molecule type" value="Genomic_DNA"/>
</dbReference>
<accession>A0ABR4ET77</accession>
<feature type="region of interest" description="Disordered" evidence="1">
    <location>
        <begin position="107"/>
        <end position="152"/>
    </location>
</feature>
<gene>
    <name evidence="2" type="ORF">FJTKL_07664</name>
</gene>
<evidence type="ECO:0000256" key="1">
    <source>
        <dbReference type="SAM" id="MobiDB-lite"/>
    </source>
</evidence>